<dbReference type="InterPro" id="IPR013986">
    <property type="entry name" value="DExx_box_DNA_helicase_dom_sf"/>
</dbReference>
<dbReference type="GO" id="GO:0016787">
    <property type="term" value="F:hydrolase activity"/>
    <property type="evidence" value="ECO:0007669"/>
    <property type="project" value="UniProtKB-KW"/>
</dbReference>
<dbReference type="SUPFAM" id="SSF52540">
    <property type="entry name" value="P-loop containing nucleoside triphosphate hydrolases"/>
    <property type="match status" value="1"/>
</dbReference>
<dbReference type="InterPro" id="IPR027417">
    <property type="entry name" value="P-loop_NTPase"/>
</dbReference>
<dbReference type="InterPro" id="IPR014017">
    <property type="entry name" value="DNA_helicase_UvrD-like_C"/>
</dbReference>
<keyword evidence="3" id="KW-0378">Hydrolase</keyword>
<feature type="domain" description="UvrD-like helicase ATP-binding" evidence="11">
    <location>
        <begin position="196"/>
        <end position="460"/>
    </location>
</feature>
<keyword evidence="5" id="KW-0067">ATP-binding</keyword>
<dbReference type="PANTHER" id="PTHR11070:SF2">
    <property type="entry name" value="ATP-DEPENDENT DNA HELICASE SRS2"/>
    <property type="match status" value="1"/>
</dbReference>
<dbReference type="EMBL" id="UOEK01000457">
    <property type="protein sequence ID" value="VAW08336.1"/>
    <property type="molecule type" value="Genomic_DNA"/>
</dbReference>
<evidence type="ECO:0000256" key="9">
    <source>
        <dbReference type="ARBA" id="ARBA00034808"/>
    </source>
</evidence>
<evidence type="ECO:0000256" key="6">
    <source>
        <dbReference type="ARBA" id="ARBA00023125"/>
    </source>
</evidence>
<keyword evidence="2" id="KW-0547">Nucleotide-binding</keyword>
<evidence type="ECO:0000259" key="11">
    <source>
        <dbReference type="PROSITE" id="PS51198"/>
    </source>
</evidence>
<dbReference type="GO" id="GO:0005524">
    <property type="term" value="F:ATP binding"/>
    <property type="evidence" value="ECO:0007669"/>
    <property type="project" value="UniProtKB-KW"/>
</dbReference>
<keyword evidence="4" id="KW-0347">Helicase</keyword>
<dbReference type="Gene3D" id="3.40.50.300">
    <property type="entry name" value="P-loop containing nucleotide triphosphate hydrolases"/>
    <property type="match status" value="2"/>
</dbReference>
<feature type="non-terminal residue" evidence="13">
    <location>
        <position position="763"/>
    </location>
</feature>
<dbReference type="GO" id="GO:0003677">
    <property type="term" value="F:DNA binding"/>
    <property type="evidence" value="ECO:0007669"/>
    <property type="project" value="UniProtKB-KW"/>
</dbReference>
<dbReference type="InterPro" id="IPR014016">
    <property type="entry name" value="UvrD-like_ATP-bd"/>
</dbReference>
<comment type="similarity">
    <text evidence="1">Belongs to the helicase family. UvrD subfamily.</text>
</comment>
<evidence type="ECO:0000259" key="12">
    <source>
        <dbReference type="PROSITE" id="PS51217"/>
    </source>
</evidence>
<feature type="domain" description="UvrD-like helicase C-terminal" evidence="12">
    <location>
        <begin position="461"/>
        <end position="726"/>
    </location>
</feature>
<evidence type="ECO:0000256" key="4">
    <source>
        <dbReference type="ARBA" id="ARBA00022806"/>
    </source>
</evidence>
<evidence type="ECO:0000256" key="10">
    <source>
        <dbReference type="ARBA" id="ARBA00048988"/>
    </source>
</evidence>
<dbReference type="EC" id="5.6.2.4" evidence="9"/>
<evidence type="ECO:0000256" key="2">
    <source>
        <dbReference type="ARBA" id="ARBA00022741"/>
    </source>
</evidence>
<protein>
    <recommendedName>
        <fullName evidence="9">DNA 3'-5' helicase</fullName>
        <ecNumber evidence="9">5.6.2.4</ecNumber>
    </recommendedName>
</protein>
<comment type="catalytic activity">
    <reaction evidence="8">
        <text>Couples ATP hydrolysis with the unwinding of duplex DNA by translocating in the 3'-5' direction.</text>
        <dbReference type="EC" id="5.6.2.4"/>
    </reaction>
</comment>
<reference evidence="13" key="1">
    <citation type="submission" date="2018-06" db="EMBL/GenBank/DDBJ databases">
        <authorList>
            <person name="Zhirakovskaya E."/>
        </authorList>
    </citation>
    <scope>NUCLEOTIDE SEQUENCE</scope>
</reference>
<dbReference type="AlphaFoldDB" id="A0A3B0TMR7"/>
<dbReference type="PROSITE" id="PS51217">
    <property type="entry name" value="UVRD_HELICASE_CTER"/>
    <property type="match status" value="1"/>
</dbReference>
<dbReference type="Gene3D" id="1.10.10.160">
    <property type="match status" value="1"/>
</dbReference>
<evidence type="ECO:0000313" key="13">
    <source>
        <dbReference type="EMBL" id="VAW08336.1"/>
    </source>
</evidence>
<proteinExistence type="inferred from homology"/>
<evidence type="ECO:0000256" key="1">
    <source>
        <dbReference type="ARBA" id="ARBA00009922"/>
    </source>
</evidence>
<dbReference type="InterPro" id="IPR000212">
    <property type="entry name" value="DNA_helicase_UvrD/REP"/>
</dbReference>
<gene>
    <name evidence="13" type="ORF">MNBD_ACTINO02-910</name>
</gene>
<comment type="catalytic activity">
    <reaction evidence="10">
        <text>ATP + H2O = ADP + phosphate + H(+)</text>
        <dbReference type="Rhea" id="RHEA:13065"/>
        <dbReference type="ChEBI" id="CHEBI:15377"/>
        <dbReference type="ChEBI" id="CHEBI:15378"/>
        <dbReference type="ChEBI" id="CHEBI:30616"/>
        <dbReference type="ChEBI" id="CHEBI:43474"/>
        <dbReference type="ChEBI" id="CHEBI:456216"/>
        <dbReference type="EC" id="5.6.2.4"/>
    </reaction>
</comment>
<evidence type="ECO:0000256" key="8">
    <source>
        <dbReference type="ARBA" id="ARBA00034617"/>
    </source>
</evidence>
<evidence type="ECO:0000256" key="3">
    <source>
        <dbReference type="ARBA" id="ARBA00022801"/>
    </source>
</evidence>
<dbReference type="Pfam" id="PF00580">
    <property type="entry name" value="UvrD-helicase"/>
    <property type="match status" value="1"/>
</dbReference>
<dbReference type="PROSITE" id="PS51198">
    <property type="entry name" value="UVRD_HELICASE_ATP_BIND"/>
    <property type="match status" value="1"/>
</dbReference>
<evidence type="ECO:0000256" key="7">
    <source>
        <dbReference type="ARBA" id="ARBA00023235"/>
    </source>
</evidence>
<keyword evidence="6" id="KW-0238">DNA-binding</keyword>
<organism evidence="13">
    <name type="scientific">hydrothermal vent metagenome</name>
    <dbReference type="NCBI Taxonomy" id="652676"/>
    <lineage>
        <taxon>unclassified sequences</taxon>
        <taxon>metagenomes</taxon>
        <taxon>ecological metagenomes</taxon>
    </lineage>
</organism>
<dbReference type="PANTHER" id="PTHR11070">
    <property type="entry name" value="UVRD / RECB / PCRA DNA HELICASE FAMILY MEMBER"/>
    <property type="match status" value="1"/>
</dbReference>
<evidence type="ECO:0000256" key="5">
    <source>
        <dbReference type="ARBA" id="ARBA00022840"/>
    </source>
</evidence>
<name>A0A3B0TMR7_9ZZZZ</name>
<dbReference type="Gene3D" id="1.10.486.10">
    <property type="entry name" value="PCRA, domain 4"/>
    <property type="match status" value="1"/>
</dbReference>
<accession>A0A3B0TMR7</accession>
<keyword evidence="7" id="KW-0413">Isomerase</keyword>
<sequence>MRPACASHLASTLGFMTMFAPATLGRGIVVAPGTPPPEPWTEAPRSTISTATLNNPKNLRKLIDNLHRYWVSRTPHVIEWDCAATALGTHETDERAVYELPTEWLPPLERLRFLCFSNNYDARTGEAVWWWTAKAAHLITCSPSNSADVVVDGVDMWIDGGPRQTFDLVLNHPVVSYESIELARPRVLPQRAAVTGALATDQREAVEHGAGAARIIAPAGSGKTRTLTERLRYLLEELGVEAEIVTALAYNDRAAAELRNRLGVDRSLARTIHSLGWEILRAARPGLDLIGEMDVRRALERFVSVPRRSNTDAIGPYIEALDRVRSGLVNPETVESERDDVPGFAAAFEPYREHLYRRGGVDHGEQIYGAIEALIRDPALRTRWQQRCRHLLVDEFQDLTPAYLMLIRLVASPQLNVFGVGDDDQVIYGYAGADPSFLIDFDTYFPSAGKHTLLTNYRSPGAVVTATMNLLSYNKRRINKEISSTDATAAADSLQVLRVPTDTMASEAASLVATWCTGGGSPTDIAVLARVNAALLPVKAALADLGISTNDQLTAQTLQRTAARALFAWLRVAMRPEAISRSDLLEIVRRPSRGLNRLTAEYAPRRRFGLNDLGRIRGQLDDKPARRWDEFLDDITTTVAMARSGDALATVRHIITHVGLATSAGGLDHGRTNAARPSHTDDLIAIERAASIHRDLDTFASWLTDALDQKSDPAGVVLSSVHRVKGMEWPQVVVFSADAGSVPHALSDDHEEERRVFHVAITR</sequence>
<dbReference type="CDD" id="cd17932">
    <property type="entry name" value="DEXQc_UvrD"/>
    <property type="match status" value="1"/>
</dbReference>
<dbReference type="GO" id="GO:0043138">
    <property type="term" value="F:3'-5' DNA helicase activity"/>
    <property type="evidence" value="ECO:0007669"/>
    <property type="project" value="UniProtKB-EC"/>
</dbReference>
<dbReference type="Pfam" id="PF13361">
    <property type="entry name" value="UvrD_C"/>
    <property type="match status" value="1"/>
</dbReference>
<dbReference type="GO" id="GO:0000725">
    <property type="term" value="P:recombinational repair"/>
    <property type="evidence" value="ECO:0007669"/>
    <property type="project" value="TreeGrafter"/>
</dbReference>